<organism evidence="3 4">
    <name type="scientific">Tetracentron sinense</name>
    <name type="common">Spur-leaf</name>
    <dbReference type="NCBI Taxonomy" id="13715"/>
    <lineage>
        <taxon>Eukaryota</taxon>
        <taxon>Viridiplantae</taxon>
        <taxon>Streptophyta</taxon>
        <taxon>Embryophyta</taxon>
        <taxon>Tracheophyta</taxon>
        <taxon>Spermatophyta</taxon>
        <taxon>Magnoliopsida</taxon>
        <taxon>Trochodendrales</taxon>
        <taxon>Trochodendraceae</taxon>
        <taxon>Tetracentron</taxon>
    </lineage>
</organism>
<dbReference type="NCBIfam" id="TIGR00756">
    <property type="entry name" value="PPR"/>
    <property type="match status" value="6"/>
</dbReference>
<dbReference type="PROSITE" id="PS51375">
    <property type="entry name" value="PPR"/>
    <property type="match status" value="5"/>
</dbReference>
<dbReference type="OMA" id="LYRRFLW"/>
<evidence type="ECO:0000313" key="3">
    <source>
        <dbReference type="EMBL" id="KAF8387683.1"/>
    </source>
</evidence>
<dbReference type="InterPro" id="IPR002885">
    <property type="entry name" value="PPR_rpt"/>
</dbReference>
<keyword evidence="4" id="KW-1185">Reference proteome</keyword>
<dbReference type="OrthoDB" id="185373at2759"/>
<protein>
    <recommendedName>
        <fullName evidence="5">Pentatricopeptide repeat-containing protein</fullName>
    </recommendedName>
</protein>
<keyword evidence="1" id="KW-0677">Repeat</keyword>
<proteinExistence type="predicted"/>
<name>A0A834YJ92_TETSI</name>
<evidence type="ECO:0000313" key="4">
    <source>
        <dbReference type="Proteomes" id="UP000655225"/>
    </source>
</evidence>
<dbReference type="InterPro" id="IPR046960">
    <property type="entry name" value="PPR_At4g14850-like_plant"/>
</dbReference>
<feature type="repeat" description="PPR" evidence="2">
    <location>
        <begin position="185"/>
        <end position="219"/>
    </location>
</feature>
<feature type="repeat" description="PPR" evidence="2">
    <location>
        <begin position="317"/>
        <end position="347"/>
    </location>
</feature>
<reference evidence="3 4" key="1">
    <citation type="submission" date="2020-04" db="EMBL/GenBank/DDBJ databases">
        <title>Plant Genome Project.</title>
        <authorList>
            <person name="Zhang R.-G."/>
        </authorList>
    </citation>
    <scope>NUCLEOTIDE SEQUENCE [LARGE SCALE GENOMIC DNA]</scope>
    <source>
        <strain evidence="3">YNK0</strain>
        <tissue evidence="3">Leaf</tissue>
    </source>
</reference>
<dbReference type="AlphaFoldDB" id="A0A834YJ92"/>
<sequence length="541" mass="60879">MHHAQVRDSPVKLSRSICTLSTAQLNHLINGYARNGHLNDARKLFDRSPESRNVVSWNSMISGYIKNDQMHYAQDLFDQMPNRDVVSWNTMLAGFQQIKSPNKVIQCFVQMRRIGLKPNEFTFSTVSSAISNSIFKVLIPQLHAQIFCFAHGSCVFVASALMRGYAKLGCQISLRQVFDEISIKDVMSWNALISGYMDLGYVDEACGAFKMMPERNIVSWTTLVTGYICNKNLSEARFNFNKMTERNVVSWTVMINGYRQNGQFIDALELFVLMWKSEIRPNNFTFSSVLSACAGSSSLLMGKLVHLSILKLGLPVDVILSTSLIHMYIKCGEINGAIQIFESMPKKNLVSWNLIIGGYAGCGLGRKAVEEFERMLKDGFMPNQITFLNVLSACEDAGLVEEGERHFMSMETKFGIQAGMEHYACMVDIFGRAGQLEKAEKLIKGMPFEPDMFVWGALLGACRLNSSLELGLLAAEEMYKLGKNHPALYLKLSKIHGDRGVWSSAIEFRKMMKEMRAKEQKAGSWVQSSFIQDEETCNTIV</sequence>
<feature type="repeat" description="PPR" evidence="2">
    <location>
        <begin position="348"/>
        <end position="382"/>
    </location>
</feature>
<evidence type="ECO:0008006" key="5">
    <source>
        <dbReference type="Google" id="ProtNLM"/>
    </source>
</evidence>
<dbReference type="Gene3D" id="1.25.40.10">
    <property type="entry name" value="Tetratricopeptide repeat domain"/>
    <property type="match status" value="5"/>
</dbReference>
<dbReference type="EMBL" id="JABCRI010000020">
    <property type="protein sequence ID" value="KAF8387683.1"/>
    <property type="molecule type" value="Genomic_DNA"/>
</dbReference>
<dbReference type="PANTHER" id="PTHR47926">
    <property type="entry name" value="PENTATRICOPEPTIDE REPEAT-CONTAINING PROTEIN"/>
    <property type="match status" value="1"/>
</dbReference>
<evidence type="ECO:0000256" key="1">
    <source>
        <dbReference type="ARBA" id="ARBA00022737"/>
    </source>
</evidence>
<evidence type="ECO:0000256" key="2">
    <source>
        <dbReference type="PROSITE-ProRule" id="PRU00708"/>
    </source>
</evidence>
<dbReference type="InterPro" id="IPR011990">
    <property type="entry name" value="TPR-like_helical_dom_sf"/>
</dbReference>
<comment type="caution">
    <text evidence="3">The sequence shown here is derived from an EMBL/GenBank/DDBJ whole genome shotgun (WGS) entry which is preliminary data.</text>
</comment>
<dbReference type="PANTHER" id="PTHR47926:SF511">
    <property type="entry name" value="PENTATRICOPEPTIDE REPEAT-CONTAINING PROTEIN"/>
    <property type="match status" value="1"/>
</dbReference>
<feature type="repeat" description="PPR" evidence="2">
    <location>
        <begin position="53"/>
        <end position="87"/>
    </location>
</feature>
<feature type="repeat" description="PPR" evidence="2">
    <location>
        <begin position="247"/>
        <end position="281"/>
    </location>
</feature>
<dbReference type="Proteomes" id="UP000655225">
    <property type="component" value="Unassembled WGS sequence"/>
</dbReference>
<dbReference type="FunFam" id="1.25.40.10:FF:000442">
    <property type="entry name" value="Pentatricopeptide repeat-containing protein At3g49710"/>
    <property type="match status" value="1"/>
</dbReference>
<accession>A0A834YJ92</accession>
<dbReference type="GO" id="GO:0003723">
    <property type="term" value="F:RNA binding"/>
    <property type="evidence" value="ECO:0007669"/>
    <property type="project" value="InterPro"/>
</dbReference>
<dbReference type="GO" id="GO:0009451">
    <property type="term" value="P:RNA modification"/>
    <property type="evidence" value="ECO:0007669"/>
    <property type="project" value="InterPro"/>
</dbReference>
<dbReference type="Pfam" id="PF13041">
    <property type="entry name" value="PPR_2"/>
    <property type="match status" value="3"/>
</dbReference>
<gene>
    <name evidence="3" type="ORF">HHK36_026337</name>
</gene>
<dbReference type="Pfam" id="PF01535">
    <property type="entry name" value="PPR"/>
    <property type="match status" value="3"/>
</dbReference>
<dbReference type="FunFam" id="1.25.40.10:FF:000090">
    <property type="entry name" value="Pentatricopeptide repeat-containing protein, chloroplastic"/>
    <property type="match status" value="1"/>
</dbReference>